<sequence>MTIPPRPTAPARSSALADVPAPRQAPVGHAADARGPVGGTVLAGFAWIVREVTHVPGVLRLRHGRLSFESTRGVLFDATASDLGLELGRSPRAGMHVTVGSERLRVCVVRPPGCVDPCHDLVERAVDRHDDDPPVTAGGHDAWTSWRPLLAPPPAVTRPRARVRRAFTFAPS</sequence>
<name>A0ABV9RIF3_9PSEU</name>
<proteinExistence type="predicted"/>
<evidence type="ECO:0000313" key="2">
    <source>
        <dbReference type="EMBL" id="MFC4833988.1"/>
    </source>
</evidence>
<dbReference type="RefSeq" id="WP_274188096.1">
    <property type="nucleotide sequence ID" value="NZ_BAABHN010000036.1"/>
</dbReference>
<keyword evidence="3" id="KW-1185">Reference proteome</keyword>
<accession>A0ABV9RIF3</accession>
<evidence type="ECO:0000313" key="3">
    <source>
        <dbReference type="Proteomes" id="UP001595909"/>
    </source>
</evidence>
<feature type="region of interest" description="Disordered" evidence="1">
    <location>
        <begin position="1"/>
        <end position="33"/>
    </location>
</feature>
<evidence type="ECO:0000256" key="1">
    <source>
        <dbReference type="SAM" id="MobiDB-lite"/>
    </source>
</evidence>
<organism evidence="2 3">
    <name type="scientific">Actinomycetospora chibensis</name>
    <dbReference type="NCBI Taxonomy" id="663606"/>
    <lineage>
        <taxon>Bacteria</taxon>
        <taxon>Bacillati</taxon>
        <taxon>Actinomycetota</taxon>
        <taxon>Actinomycetes</taxon>
        <taxon>Pseudonocardiales</taxon>
        <taxon>Pseudonocardiaceae</taxon>
        <taxon>Actinomycetospora</taxon>
    </lineage>
</organism>
<dbReference type="EMBL" id="JBHSIM010000036">
    <property type="protein sequence ID" value="MFC4833988.1"/>
    <property type="molecule type" value="Genomic_DNA"/>
</dbReference>
<reference evidence="3" key="1">
    <citation type="journal article" date="2019" name="Int. J. Syst. Evol. Microbiol.">
        <title>The Global Catalogue of Microorganisms (GCM) 10K type strain sequencing project: providing services to taxonomists for standard genome sequencing and annotation.</title>
        <authorList>
            <consortium name="The Broad Institute Genomics Platform"/>
            <consortium name="The Broad Institute Genome Sequencing Center for Infectious Disease"/>
            <person name="Wu L."/>
            <person name="Ma J."/>
        </authorList>
    </citation>
    <scope>NUCLEOTIDE SEQUENCE [LARGE SCALE GENOMIC DNA]</scope>
    <source>
        <strain evidence="3">CCUG 50347</strain>
    </source>
</reference>
<dbReference type="Proteomes" id="UP001595909">
    <property type="component" value="Unassembled WGS sequence"/>
</dbReference>
<comment type="caution">
    <text evidence="2">The sequence shown here is derived from an EMBL/GenBank/DDBJ whole genome shotgun (WGS) entry which is preliminary data.</text>
</comment>
<protein>
    <submittedName>
        <fullName evidence="2">Uncharacterized protein</fullName>
    </submittedName>
</protein>
<gene>
    <name evidence="2" type="ORF">ACFPEL_16355</name>
</gene>